<name>A0A1X2HUH8_SYNRA</name>
<organism evidence="4 5">
    <name type="scientific">Syncephalastrum racemosum</name>
    <name type="common">Filamentous fungus</name>
    <dbReference type="NCBI Taxonomy" id="13706"/>
    <lineage>
        <taxon>Eukaryota</taxon>
        <taxon>Fungi</taxon>
        <taxon>Fungi incertae sedis</taxon>
        <taxon>Mucoromycota</taxon>
        <taxon>Mucoromycotina</taxon>
        <taxon>Mucoromycetes</taxon>
        <taxon>Mucorales</taxon>
        <taxon>Syncephalastraceae</taxon>
        <taxon>Syncephalastrum</taxon>
    </lineage>
</organism>
<dbReference type="GO" id="GO:0055088">
    <property type="term" value="P:lipid homeostasis"/>
    <property type="evidence" value="ECO:0007669"/>
    <property type="project" value="InterPro"/>
</dbReference>
<gene>
    <name evidence="4" type="ORF">BCR43DRAFT_482099</name>
</gene>
<feature type="domain" description="Brl1/Brr6" evidence="3">
    <location>
        <begin position="182"/>
        <end position="307"/>
    </location>
</feature>
<protein>
    <submittedName>
        <fullName evidence="4">Di-sulfide bridge nucleocytoplasmic transport domain-domain-containing protein</fullName>
    </submittedName>
</protein>
<comment type="caution">
    <text evidence="4">The sequence shown here is derived from an EMBL/GenBank/DDBJ whole genome shotgun (WGS) entry which is preliminary data.</text>
</comment>
<dbReference type="Pfam" id="PF10104">
    <property type="entry name" value="Brr6_like_C_C"/>
    <property type="match status" value="1"/>
</dbReference>
<dbReference type="InParanoid" id="A0A1X2HUH8"/>
<dbReference type="PANTHER" id="PTHR28136:SF1">
    <property type="entry name" value="NUCLEUS EXPORT PROTEIN BRL1"/>
    <property type="match status" value="1"/>
</dbReference>
<dbReference type="InterPro" id="IPR018767">
    <property type="entry name" value="Brl1/Brr6_dom"/>
</dbReference>
<evidence type="ECO:0000259" key="3">
    <source>
        <dbReference type="SMART" id="SM01042"/>
    </source>
</evidence>
<evidence type="ECO:0000313" key="4">
    <source>
        <dbReference type="EMBL" id="ORZ02748.1"/>
    </source>
</evidence>
<keyword evidence="2" id="KW-0812">Transmembrane</keyword>
<feature type="region of interest" description="Disordered" evidence="1">
    <location>
        <begin position="70"/>
        <end position="131"/>
    </location>
</feature>
<dbReference type="OMA" id="VCINDAK"/>
<feature type="compositionally biased region" description="Low complexity" evidence="1">
    <location>
        <begin position="86"/>
        <end position="122"/>
    </location>
</feature>
<evidence type="ECO:0000313" key="5">
    <source>
        <dbReference type="Proteomes" id="UP000242180"/>
    </source>
</evidence>
<keyword evidence="2" id="KW-0472">Membrane</keyword>
<dbReference type="OrthoDB" id="5961at2759"/>
<dbReference type="GO" id="GO:0031965">
    <property type="term" value="C:nuclear membrane"/>
    <property type="evidence" value="ECO:0007669"/>
    <property type="project" value="InterPro"/>
</dbReference>
<accession>A0A1X2HUH8</accession>
<dbReference type="GO" id="GO:0006998">
    <property type="term" value="P:nuclear envelope organization"/>
    <property type="evidence" value="ECO:0007669"/>
    <property type="project" value="InterPro"/>
</dbReference>
<dbReference type="Proteomes" id="UP000242180">
    <property type="component" value="Unassembled WGS sequence"/>
</dbReference>
<keyword evidence="2" id="KW-1133">Transmembrane helix</keyword>
<dbReference type="InterPro" id="IPR040202">
    <property type="entry name" value="Brl1/Brr6"/>
</dbReference>
<dbReference type="SMART" id="SM01042">
    <property type="entry name" value="Brr6_like_C_C"/>
    <property type="match status" value="1"/>
</dbReference>
<reference evidence="4 5" key="1">
    <citation type="submission" date="2016-07" db="EMBL/GenBank/DDBJ databases">
        <title>Pervasive Adenine N6-methylation of Active Genes in Fungi.</title>
        <authorList>
            <consortium name="DOE Joint Genome Institute"/>
            <person name="Mondo S.J."/>
            <person name="Dannebaum R.O."/>
            <person name="Kuo R.C."/>
            <person name="Labutti K."/>
            <person name="Haridas S."/>
            <person name="Kuo A."/>
            <person name="Salamov A."/>
            <person name="Ahrendt S.R."/>
            <person name="Lipzen A."/>
            <person name="Sullivan W."/>
            <person name="Andreopoulos W.B."/>
            <person name="Clum A."/>
            <person name="Lindquist E."/>
            <person name="Daum C."/>
            <person name="Ramamoorthy G.K."/>
            <person name="Gryganskyi A."/>
            <person name="Culley D."/>
            <person name="Magnuson J.K."/>
            <person name="James T.Y."/>
            <person name="O'Malley M.A."/>
            <person name="Stajich J.E."/>
            <person name="Spatafora J.W."/>
            <person name="Visel A."/>
            <person name="Grigoriev I.V."/>
        </authorList>
    </citation>
    <scope>NUCLEOTIDE SEQUENCE [LARGE SCALE GENOMIC DNA]</scope>
    <source>
        <strain evidence="4 5">NRRL 2496</strain>
    </source>
</reference>
<keyword evidence="5" id="KW-1185">Reference proteome</keyword>
<dbReference type="PANTHER" id="PTHR28136">
    <property type="entry name" value="NUCLEUS EXPORT PROTEIN BRR6"/>
    <property type="match status" value="1"/>
</dbReference>
<dbReference type="EMBL" id="MCGN01000001">
    <property type="protein sequence ID" value="ORZ02748.1"/>
    <property type="molecule type" value="Genomic_DNA"/>
</dbReference>
<evidence type="ECO:0000256" key="2">
    <source>
        <dbReference type="SAM" id="Phobius"/>
    </source>
</evidence>
<dbReference type="AlphaFoldDB" id="A0A1X2HUH8"/>
<feature type="transmembrane region" description="Helical" evidence="2">
    <location>
        <begin position="291"/>
        <end position="308"/>
    </location>
</feature>
<evidence type="ECO:0000256" key="1">
    <source>
        <dbReference type="SAM" id="MobiDB-lite"/>
    </source>
</evidence>
<sequence>MMVLYPPIFLYLSSTDLPIVPLFVDQANGRDLFLPRSYFQGADRETQQLSSLISSIDLDNNAYMGAQEDTHTGTLTDTRPAKLHDSSSSSSSSSSACSTSSPLPLPASSSSPAPELASPSPSNHTKTNINTNAAMTEYTTYETNAERAPHSPSQPDIYPIPPPLYTAPTDPYSHWRFFLQFLAAVVQVTCKIVFYTALAYAGVQLMIALRRDVSEKVVQYEQSTLDEHFYCSTEYTRNECDPSTRVPAMDDMCREWQKCLYRPLWVGRTRVLAETIADVTNGFVDTISAKTMVLLFFMISAYCWAYAVRSRPTLTSSHPFTMDPGYQARYPALPTVDDPKRIGFS</sequence>
<proteinExistence type="predicted"/>